<accession>A0A2T6APD8</accession>
<keyword evidence="2" id="KW-1185">Reference proteome</keyword>
<organism evidence="1 2">
    <name type="scientific">Allosediminivita pacifica</name>
    <dbReference type="NCBI Taxonomy" id="1267769"/>
    <lineage>
        <taxon>Bacteria</taxon>
        <taxon>Pseudomonadati</taxon>
        <taxon>Pseudomonadota</taxon>
        <taxon>Alphaproteobacteria</taxon>
        <taxon>Rhodobacterales</taxon>
        <taxon>Paracoccaceae</taxon>
        <taxon>Allosediminivita</taxon>
    </lineage>
</organism>
<dbReference type="Proteomes" id="UP000244069">
    <property type="component" value="Unassembled WGS sequence"/>
</dbReference>
<dbReference type="Gene3D" id="2.10.70.10">
    <property type="entry name" value="Complement Module, domain 1"/>
    <property type="match status" value="1"/>
</dbReference>
<gene>
    <name evidence="1" type="ORF">C8N44_1204</name>
</gene>
<proteinExistence type="predicted"/>
<evidence type="ECO:0000313" key="1">
    <source>
        <dbReference type="EMBL" id="PTX45650.1"/>
    </source>
</evidence>
<sequence length="57" mass="6264">MTMATRVPPTRDPAQTEEVATYDARALIPDGVQAHIVLDGQVYTLRITRAGKLILTK</sequence>
<dbReference type="InterPro" id="IPR019600">
    <property type="entry name" value="Hemin_uptake_protein_HemP"/>
</dbReference>
<reference evidence="1 2" key="1">
    <citation type="submission" date="2018-04" db="EMBL/GenBank/DDBJ databases">
        <title>Genomic Encyclopedia of Archaeal and Bacterial Type Strains, Phase II (KMG-II): from individual species to whole genera.</title>
        <authorList>
            <person name="Goeker M."/>
        </authorList>
    </citation>
    <scope>NUCLEOTIDE SEQUENCE [LARGE SCALE GENOMIC DNA]</scope>
    <source>
        <strain evidence="1 2">DSM 29329</strain>
    </source>
</reference>
<name>A0A2T6APD8_9RHOB</name>
<protein>
    <submittedName>
        <fullName evidence="1">Hemin uptake protein hemP</fullName>
    </submittedName>
</protein>
<dbReference type="AlphaFoldDB" id="A0A2T6APD8"/>
<evidence type="ECO:0000313" key="2">
    <source>
        <dbReference type="Proteomes" id="UP000244069"/>
    </source>
</evidence>
<dbReference type="Pfam" id="PF10636">
    <property type="entry name" value="hemP"/>
    <property type="match status" value="1"/>
</dbReference>
<comment type="caution">
    <text evidence="1">The sequence shown here is derived from an EMBL/GenBank/DDBJ whole genome shotgun (WGS) entry which is preliminary data.</text>
</comment>
<dbReference type="EMBL" id="QBKN01000020">
    <property type="protein sequence ID" value="PTX45650.1"/>
    <property type="molecule type" value="Genomic_DNA"/>
</dbReference>
<dbReference type="RefSeq" id="WP_170121092.1">
    <property type="nucleotide sequence ID" value="NZ_BMEZ01000008.1"/>
</dbReference>